<protein>
    <recommendedName>
        <fullName evidence="8">Ancillary SecYEG translocon subunit</fullName>
    </recommendedName>
</protein>
<dbReference type="GO" id="GO:0044877">
    <property type="term" value="F:protein-containing complex binding"/>
    <property type="evidence" value="ECO:0007669"/>
    <property type="project" value="InterPro"/>
</dbReference>
<evidence type="ECO:0000256" key="3">
    <source>
        <dbReference type="ARBA" id="ARBA00022692"/>
    </source>
</evidence>
<feature type="domain" description="Ancillary SecYEG translocon subunit/Cell division coordinator CpoB TPR" evidence="10">
    <location>
        <begin position="17"/>
        <end position="201"/>
    </location>
</feature>
<proteinExistence type="inferred from homology"/>
<keyword evidence="2" id="KW-1003">Cell membrane</keyword>
<comment type="subcellular location">
    <subcellularLocation>
        <location evidence="1">Cell membrane</location>
        <topology evidence="1">Single-pass type II membrane protein</topology>
    </subcellularLocation>
</comment>
<organism evidence="11 12">
    <name type="scientific">Pseudoxanthomonas indica</name>
    <dbReference type="NCBI Taxonomy" id="428993"/>
    <lineage>
        <taxon>Bacteria</taxon>
        <taxon>Pseudomonadati</taxon>
        <taxon>Pseudomonadota</taxon>
        <taxon>Gammaproteobacteria</taxon>
        <taxon>Lysobacterales</taxon>
        <taxon>Lysobacteraceae</taxon>
        <taxon>Pseudoxanthomonas</taxon>
    </lineage>
</organism>
<dbReference type="PANTHER" id="PTHR38035:SF1">
    <property type="entry name" value="ANCILLARY SECYEG TRANSLOCON SUBUNIT"/>
    <property type="match status" value="1"/>
</dbReference>
<feature type="transmembrane region" description="Helical" evidence="9">
    <location>
        <begin position="25"/>
        <end position="44"/>
    </location>
</feature>
<dbReference type="InterPro" id="IPR026039">
    <property type="entry name" value="YfgM"/>
</dbReference>
<keyword evidence="12" id="KW-1185">Reference proteome</keyword>
<evidence type="ECO:0000256" key="6">
    <source>
        <dbReference type="ARBA" id="ARBA00023186"/>
    </source>
</evidence>
<evidence type="ECO:0000256" key="7">
    <source>
        <dbReference type="ARBA" id="ARBA00024197"/>
    </source>
</evidence>
<evidence type="ECO:0000256" key="2">
    <source>
        <dbReference type="ARBA" id="ARBA00022475"/>
    </source>
</evidence>
<dbReference type="Gene3D" id="1.25.40.10">
    <property type="entry name" value="Tetratricopeptide repeat domain"/>
    <property type="match status" value="1"/>
</dbReference>
<evidence type="ECO:0000313" key="11">
    <source>
        <dbReference type="EMBL" id="SKC81171.1"/>
    </source>
</evidence>
<dbReference type="OrthoDB" id="9789675at2"/>
<dbReference type="AlphaFoldDB" id="A0A1T5LYW5"/>
<keyword evidence="4 9" id="KW-1133">Transmembrane helix</keyword>
<dbReference type="STRING" id="428993.SAMN06296058_3469"/>
<dbReference type="Pfam" id="PF09976">
    <property type="entry name" value="TPR_21"/>
    <property type="match status" value="1"/>
</dbReference>
<keyword evidence="6" id="KW-0143">Chaperone</keyword>
<dbReference type="SUPFAM" id="SSF48452">
    <property type="entry name" value="TPR-like"/>
    <property type="match status" value="1"/>
</dbReference>
<evidence type="ECO:0000256" key="8">
    <source>
        <dbReference type="ARBA" id="ARBA00024235"/>
    </source>
</evidence>
<evidence type="ECO:0000256" key="4">
    <source>
        <dbReference type="ARBA" id="ARBA00022989"/>
    </source>
</evidence>
<dbReference type="InterPro" id="IPR011990">
    <property type="entry name" value="TPR-like_helical_dom_sf"/>
</dbReference>
<evidence type="ECO:0000256" key="9">
    <source>
        <dbReference type="SAM" id="Phobius"/>
    </source>
</evidence>
<evidence type="ECO:0000259" key="10">
    <source>
        <dbReference type="Pfam" id="PF09976"/>
    </source>
</evidence>
<evidence type="ECO:0000313" key="12">
    <source>
        <dbReference type="Proteomes" id="UP000190341"/>
    </source>
</evidence>
<evidence type="ECO:0000256" key="5">
    <source>
        <dbReference type="ARBA" id="ARBA00023136"/>
    </source>
</evidence>
<comment type="similarity">
    <text evidence="7">Belongs to the YfgM family.</text>
</comment>
<keyword evidence="5 9" id="KW-0472">Membrane</keyword>
<dbReference type="PANTHER" id="PTHR38035">
    <property type="entry name" value="UPF0070 PROTEIN YFGM"/>
    <property type="match status" value="1"/>
</dbReference>
<sequence>MAIDDLLDEHEQSERVRSWLRNNGAGLIGGVALGLAVIFGWQWWQKDRQQSSEQANQAYEKAVASIAGTDLKKAEASVASLNGKQGVYADLAALRLAKAQVDGGQRDAAIATLRAIKPEPALQPVVQQRLARLLIDAGKHDEALRLIGDAKDSASLVIRGDAYAAAGKQAEAREAYTSALTGLDVASPLRRLVELKLADVGGTPPKSGDSV</sequence>
<keyword evidence="3 9" id="KW-0812">Transmembrane</keyword>
<accession>A0A1T5LYW5</accession>
<evidence type="ECO:0000256" key="1">
    <source>
        <dbReference type="ARBA" id="ARBA00004401"/>
    </source>
</evidence>
<dbReference type="InterPro" id="IPR018704">
    <property type="entry name" value="SecYEG/CpoB_TPR"/>
</dbReference>
<gene>
    <name evidence="11" type="ORF">SAMN06296058_3469</name>
</gene>
<dbReference type="GO" id="GO:0005886">
    <property type="term" value="C:plasma membrane"/>
    <property type="evidence" value="ECO:0007669"/>
    <property type="project" value="UniProtKB-SubCell"/>
</dbReference>
<dbReference type="PIRSF" id="PIRSF006170">
    <property type="entry name" value="YfgM"/>
    <property type="match status" value="1"/>
</dbReference>
<dbReference type="RefSeq" id="WP_079725991.1">
    <property type="nucleotide sequence ID" value="NZ_BMCL01000001.1"/>
</dbReference>
<dbReference type="EMBL" id="FUZV01000002">
    <property type="protein sequence ID" value="SKC81171.1"/>
    <property type="molecule type" value="Genomic_DNA"/>
</dbReference>
<reference evidence="11 12" key="1">
    <citation type="submission" date="2017-02" db="EMBL/GenBank/DDBJ databases">
        <authorList>
            <person name="Peterson S.W."/>
        </authorList>
    </citation>
    <scope>NUCLEOTIDE SEQUENCE [LARGE SCALE GENOMIC DNA]</scope>
    <source>
        <strain evidence="11 12">P15</strain>
    </source>
</reference>
<name>A0A1T5LYW5_9GAMM</name>
<dbReference type="Proteomes" id="UP000190341">
    <property type="component" value="Unassembled WGS sequence"/>
</dbReference>